<keyword evidence="2" id="KW-1185">Reference proteome</keyword>
<gene>
    <name evidence="1" type="ORF">NEMBOFW57_004555</name>
</gene>
<protein>
    <recommendedName>
        <fullName evidence="3">F-box domain-containing protein</fullName>
    </recommendedName>
</protein>
<accession>A0AAD4I483</accession>
<dbReference type="Gene3D" id="3.80.10.10">
    <property type="entry name" value="Ribonuclease Inhibitor"/>
    <property type="match status" value="1"/>
</dbReference>
<dbReference type="SUPFAM" id="SSF52047">
    <property type="entry name" value="RNI-like"/>
    <property type="match status" value="1"/>
</dbReference>
<evidence type="ECO:0000313" key="1">
    <source>
        <dbReference type="EMBL" id="KAG7294481.1"/>
    </source>
</evidence>
<evidence type="ECO:0000313" key="2">
    <source>
        <dbReference type="Proteomes" id="UP001197093"/>
    </source>
</evidence>
<comment type="caution">
    <text evidence="1">The sequence shown here is derived from an EMBL/GenBank/DDBJ whole genome shotgun (WGS) entry which is preliminary data.</text>
</comment>
<proteinExistence type="predicted"/>
<evidence type="ECO:0008006" key="3">
    <source>
        <dbReference type="Google" id="ProtNLM"/>
    </source>
</evidence>
<dbReference type="InterPro" id="IPR032675">
    <property type="entry name" value="LRR_dom_sf"/>
</dbReference>
<organism evidence="1 2">
    <name type="scientific">Staphylotrichum longicolle</name>
    <dbReference type="NCBI Taxonomy" id="669026"/>
    <lineage>
        <taxon>Eukaryota</taxon>
        <taxon>Fungi</taxon>
        <taxon>Dikarya</taxon>
        <taxon>Ascomycota</taxon>
        <taxon>Pezizomycotina</taxon>
        <taxon>Sordariomycetes</taxon>
        <taxon>Sordariomycetidae</taxon>
        <taxon>Sordariales</taxon>
        <taxon>Chaetomiaceae</taxon>
        <taxon>Staphylotrichum</taxon>
    </lineage>
</organism>
<dbReference type="EMBL" id="JAHCVI010000001">
    <property type="protein sequence ID" value="KAG7294481.1"/>
    <property type="molecule type" value="Genomic_DNA"/>
</dbReference>
<reference evidence="1" key="1">
    <citation type="submission" date="2023-02" db="EMBL/GenBank/DDBJ databases">
        <authorList>
            <person name="Palmer J.M."/>
        </authorList>
    </citation>
    <scope>NUCLEOTIDE SEQUENCE</scope>
    <source>
        <strain evidence="1">FW57</strain>
    </source>
</reference>
<sequence length="422" mass="47054">MMTTMNTTTAKPSSPYLLRLPPAALAGIAEALCPHCTEDPAFSPWVSPIHGGGGRALLANTHALASLAATCRVLYDIVCPILYHQPQCLPEQRLSLLRTLDSRPELARRVKVLRLDLALGYQIKDDDDRAFVLDLAVEYGWTSEDQEMLDIHEGWRTGYNGVDQDHPSNLLIAMCRNLEKFSMAIGNGSYFMFLDSTTLRRLKDVYVTHSDTEMGTHLASLQDLFLAAPRLETFTSNMTSGAGDEDLYLKNLLHLRLTWSSISAECLRTLLRSCPRLESFSYEAGGVTVGDEQFGPKILRRLLARYAPQLKRLDINLLYGYNMSNWNHRREDEEGGDDGGPEPAPPFAALSHLETLVIEPRLLNDWDGQQPLATLFPQSLRSLTVWHRGPGDKLGVDDLKAFASTARTLLPNLTVLNVYDAQ</sequence>
<name>A0AAD4I483_9PEZI</name>
<dbReference type="AlphaFoldDB" id="A0AAD4I483"/>
<dbReference type="Proteomes" id="UP001197093">
    <property type="component" value="Unassembled WGS sequence"/>
</dbReference>